<organism evidence="4">
    <name type="scientific">Daphnia magna</name>
    <dbReference type="NCBI Taxonomy" id="35525"/>
    <lineage>
        <taxon>Eukaryota</taxon>
        <taxon>Metazoa</taxon>
        <taxon>Ecdysozoa</taxon>
        <taxon>Arthropoda</taxon>
        <taxon>Crustacea</taxon>
        <taxon>Branchiopoda</taxon>
        <taxon>Diplostraca</taxon>
        <taxon>Cladocera</taxon>
        <taxon>Anomopoda</taxon>
        <taxon>Daphniidae</taxon>
        <taxon>Daphnia</taxon>
    </lineage>
</organism>
<keyword evidence="3" id="KW-0732">Signal</keyword>
<dbReference type="EMBL" id="GDIQ01098356">
    <property type="protein sequence ID" value="JAL53370.1"/>
    <property type="molecule type" value="Transcribed_RNA"/>
</dbReference>
<reference evidence="4" key="1">
    <citation type="submission" date="2015-10" db="EMBL/GenBank/DDBJ databases">
        <title>EvidentialGene: Evidence-directed Construction of Complete mRNA Transcriptomes without Genomes.</title>
        <authorList>
            <person name="Gilbert D.G."/>
        </authorList>
    </citation>
    <scope>NUCLEOTIDE SEQUENCE</scope>
</reference>
<sequence length="324" mass="36219">MARFLSSLLMGVLVLACWSACVMAESTVEQQLQRLKENYIEMQQLLADKDRRLEALERENVKSRKTLEAQMTRLESKTRRMEIEAIEQKSQLTAMLTQNVPHSGTRAEMATRQAATPTIPRSCADVQCNGHTVSGMYSIMGNTSVEMVFCDFTKTTADPNFQRRIGYADVKTVPTYFYVQKNTSHTTAYTPIPFEVERVNIGGAMNLQTGKFTAPRAGTYFFAFTGDARFVGPRTSIVAVLVEMLWNGRRVGSARTTESNTAGSVHSQMSMQSTLHLKAGDQIWLQIGFMTSGGVAYVFDNPSPDQRFNHFTGWLVEENLAGLF</sequence>
<dbReference type="Pfam" id="PF00386">
    <property type="entry name" value="C1q"/>
    <property type="match status" value="1"/>
</dbReference>
<dbReference type="InterPro" id="IPR001073">
    <property type="entry name" value="C1q_dom"/>
</dbReference>
<dbReference type="SUPFAM" id="SSF49842">
    <property type="entry name" value="TNF-like"/>
    <property type="match status" value="1"/>
</dbReference>
<protein>
    <submittedName>
        <fullName evidence="4">Neurexin IV</fullName>
    </submittedName>
</protein>
<evidence type="ECO:0000256" key="1">
    <source>
        <dbReference type="ARBA" id="ARBA00004613"/>
    </source>
</evidence>
<dbReference type="GO" id="GO:0005615">
    <property type="term" value="C:extracellular space"/>
    <property type="evidence" value="ECO:0007669"/>
    <property type="project" value="TreeGrafter"/>
</dbReference>
<dbReference type="InterPro" id="IPR050822">
    <property type="entry name" value="Cerebellin_Synaptic_Org"/>
</dbReference>
<dbReference type="SUPFAM" id="SSF56496">
    <property type="entry name" value="Fibrinogen C-terminal domain-like"/>
    <property type="match status" value="1"/>
</dbReference>
<dbReference type="PROSITE" id="PS50871">
    <property type="entry name" value="C1Q"/>
    <property type="match status" value="1"/>
</dbReference>
<dbReference type="OrthoDB" id="6154955at2759"/>
<accession>A0A0P5JSD6</accession>
<evidence type="ECO:0000256" key="2">
    <source>
        <dbReference type="ARBA" id="ARBA00022525"/>
    </source>
</evidence>
<dbReference type="PANTHER" id="PTHR22923">
    <property type="entry name" value="CEREBELLIN-RELATED"/>
    <property type="match status" value="1"/>
</dbReference>
<evidence type="ECO:0000313" key="4">
    <source>
        <dbReference type="EMBL" id="JAL53370.1"/>
    </source>
</evidence>
<comment type="subcellular location">
    <subcellularLocation>
        <location evidence="1">Secreted</location>
    </subcellularLocation>
</comment>
<dbReference type="PANTHER" id="PTHR22923:SF62">
    <property type="entry name" value="CVP18"/>
    <property type="match status" value="1"/>
</dbReference>
<dbReference type="SMART" id="SM00110">
    <property type="entry name" value="C1Q"/>
    <property type="match status" value="1"/>
</dbReference>
<proteinExistence type="predicted"/>
<keyword evidence="2" id="KW-0964">Secreted</keyword>
<evidence type="ECO:0000256" key="3">
    <source>
        <dbReference type="ARBA" id="ARBA00022729"/>
    </source>
</evidence>
<dbReference type="Gene3D" id="2.60.120.40">
    <property type="match status" value="1"/>
</dbReference>
<dbReference type="InterPro" id="IPR036056">
    <property type="entry name" value="Fibrinogen-like_C"/>
</dbReference>
<name>A0A0P5JSD6_9CRUS</name>
<dbReference type="AlphaFoldDB" id="A0A0P5JSD6"/>
<dbReference type="InterPro" id="IPR008983">
    <property type="entry name" value="Tumour_necrosis_fac-like_dom"/>
</dbReference>
<dbReference type="PROSITE" id="PS51257">
    <property type="entry name" value="PROKAR_LIPOPROTEIN"/>
    <property type="match status" value="1"/>
</dbReference>